<accession>A0A645CKI4</accession>
<gene>
    <name evidence="1" type="ORF">SDC9_124474</name>
</gene>
<name>A0A645CKI4_9ZZZZ</name>
<evidence type="ECO:0000313" key="1">
    <source>
        <dbReference type="EMBL" id="MPM77471.1"/>
    </source>
</evidence>
<dbReference type="AlphaFoldDB" id="A0A645CKI4"/>
<protein>
    <submittedName>
        <fullName evidence="1">Uncharacterized protein</fullName>
    </submittedName>
</protein>
<comment type="caution">
    <text evidence="1">The sequence shown here is derived from an EMBL/GenBank/DDBJ whole genome shotgun (WGS) entry which is preliminary data.</text>
</comment>
<proteinExistence type="predicted"/>
<dbReference type="EMBL" id="VSSQ01027959">
    <property type="protein sequence ID" value="MPM77471.1"/>
    <property type="molecule type" value="Genomic_DNA"/>
</dbReference>
<sequence length="249" mass="27767">MPQHVLDPFVRHQQFVGAGGEPLAEGGDLGGDVVRPPGDRLVGVLDGEAAELGQRRDDPVADHLQCLAGLPLLDVLGQVARGHPLVDVLVAGQRAELLDPRLDVVAGDALAGRDGIEIDLIDDGEVVSDHLVGVVTAEFDTEVPLSLQHRDPQLAFGDDLVDRRPDRAHLLGRIAVGQHVRDSQLILLVKWPWRRYRSGRIRPGSRSWRCARRRPRGHLRDHRRYPRPPGRDRRWRSVVRRRRALCPHG</sequence>
<reference evidence="1" key="1">
    <citation type="submission" date="2019-08" db="EMBL/GenBank/DDBJ databases">
        <authorList>
            <person name="Kucharzyk K."/>
            <person name="Murdoch R.W."/>
            <person name="Higgins S."/>
            <person name="Loffler F."/>
        </authorList>
    </citation>
    <scope>NUCLEOTIDE SEQUENCE</scope>
</reference>
<organism evidence="1">
    <name type="scientific">bioreactor metagenome</name>
    <dbReference type="NCBI Taxonomy" id="1076179"/>
    <lineage>
        <taxon>unclassified sequences</taxon>
        <taxon>metagenomes</taxon>
        <taxon>ecological metagenomes</taxon>
    </lineage>
</organism>